<keyword evidence="9" id="KW-1185">Reference proteome</keyword>
<evidence type="ECO:0000256" key="4">
    <source>
        <dbReference type="ARBA" id="ARBA00022723"/>
    </source>
</evidence>
<keyword evidence="5" id="KW-0378">Hydrolase</keyword>
<evidence type="ECO:0000313" key="9">
    <source>
        <dbReference type="Proteomes" id="UP000626370"/>
    </source>
</evidence>
<gene>
    <name evidence="8" type="primary">add</name>
    <name evidence="8" type="ORF">GCM10011501_08300</name>
</gene>
<keyword evidence="6" id="KW-0862">Zinc</keyword>
<dbReference type="Gene3D" id="3.20.20.140">
    <property type="entry name" value="Metal-dependent hydrolases"/>
    <property type="match status" value="1"/>
</dbReference>
<organism evidence="8 9">
    <name type="scientific">Thalassotalea profundi</name>
    <dbReference type="NCBI Taxonomy" id="2036687"/>
    <lineage>
        <taxon>Bacteria</taxon>
        <taxon>Pseudomonadati</taxon>
        <taxon>Pseudomonadota</taxon>
        <taxon>Gammaproteobacteria</taxon>
        <taxon>Alteromonadales</taxon>
        <taxon>Colwelliaceae</taxon>
        <taxon>Thalassotalea</taxon>
    </lineage>
</organism>
<comment type="similarity">
    <text evidence="2">Belongs to the metallo-dependent hydrolases superfamily. Adenosine and AMP deaminases family.</text>
</comment>
<evidence type="ECO:0000256" key="2">
    <source>
        <dbReference type="ARBA" id="ARBA00006676"/>
    </source>
</evidence>
<reference evidence="9" key="1">
    <citation type="journal article" date="2019" name="Int. J. Syst. Evol. Microbiol.">
        <title>The Global Catalogue of Microorganisms (GCM) 10K type strain sequencing project: providing services to taxonomists for standard genome sequencing and annotation.</title>
        <authorList>
            <consortium name="The Broad Institute Genomics Platform"/>
            <consortium name="The Broad Institute Genome Sequencing Center for Infectious Disease"/>
            <person name="Wu L."/>
            <person name="Ma J."/>
        </authorList>
    </citation>
    <scope>NUCLEOTIDE SEQUENCE [LARGE SCALE GENOMIC DNA]</scope>
    <source>
        <strain evidence="9">CGMCC 1.15922</strain>
    </source>
</reference>
<comment type="cofactor">
    <cofactor evidence="1">
        <name>Zn(2+)</name>
        <dbReference type="ChEBI" id="CHEBI:29105"/>
    </cofactor>
</comment>
<evidence type="ECO:0000256" key="3">
    <source>
        <dbReference type="ARBA" id="ARBA00012784"/>
    </source>
</evidence>
<accession>A0ABQ3IIY1</accession>
<dbReference type="NCBIfam" id="TIGR01430">
    <property type="entry name" value="aden_deam"/>
    <property type="match status" value="1"/>
</dbReference>
<evidence type="ECO:0000256" key="1">
    <source>
        <dbReference type="ARBA" id="ARBA00001947"/>
    </source>
</evidence>
<dbReference type="EC" id="3.5.4.4" evidence="3"/>
<dbReference type="InterPro" id="IPR001365">
    <property type="entry name" value="A_deaminase_dom"/>
</dbReference>
<dbReference type="SUPFAM" id="SSF51556">
    <property type="entry name" value="Metallo-dependent hydrolases"/>
    <property type="match status" value="1"/>
</dbReference>
<evidence type="ECO:0000256" key="6">
    <source>
        <dbReference type="ARBA" id="ARBA00022833"/>
    </source>
</evidence>
<evidence type="ECO:0000313" key="8">
    <source>
        <dbReference type="EMBL" id="GHE82426.1"/>
    </source>
</evidence>
<comment type="caution">
    <text evidence="8">The sequence shown here is derived from an EMBL/GenBank/DDBJ whole genome shotgun (WGS) entry which is preliminary data.</text>
</comment>
<dbReference type="PANTHER" id="PTHR11409:SF43">
    <property type="entry name" value="ADENOSINE DEAMINASE"/>
    <property type="match status" value="1"/>
</dbReference>
<dbReference type="InterPro" id="IPR006330">
    <property type="entry name" value="Ado/ade_deaminase"/>
</dbReference>
<feature type="domain" description="Adenosine deaminase" evidence="7">
    <location>
        <begin position="8"/>
        <end position="331"/>
    </location>
</feature>
<dbReference type="Proteomes" id="UP000626370">
    <property type="component" value="Unassembled WGS sequence"/>
</dbReference>
<dbReference type="NCBIfam" id="NF006846">
    <property type="entry name" value="PRK09358.1-1"/>
    <property type="match status" value="1"/>
</dbReference>
<evidence type="ECO:0000259" key="7">
    <source>
        <dbReference type="Pfam" id="PF00962"/>
    </source>
</evidence>
<dbReference type="Pfam" id="PF00962">
    <property type="entry name" value="A_deaminase"/>
    <property type="match status" value="1"/>
</dbReference>
<dbReference type="EMBL" id="BNAH01000003">
    <property type="protein sequence ID" value="GHE82426.1"/>
    <property type="molecule type" value="Genomic_DNA"/>
</dbReference>
<evidence type="ECO:0000256" key="5">
    <source>
        <dbReference type="ARBA" id="ARBA00022801"/>
    </source>
</evidence>
<sequence>MSQSATLPLIDLHRHLDGNIRPLSIWELAQENNIQLPVSQFQQFIPLVQIQNSEANLIDFLKKLDWGVNVLSSLDNCKRIAFENVEDVFNAGINYAELRFSPFYMAQAHNLPISDVVAAVIDGIKQGVAKYPVKINLIGILSRTFGVENCQIELNALLDHKQHLVAVDLAGDEYNFPGNLFVDHFKQVDNAGLQVTVHAGEAAGSSSIWQAINELKATRIGHGVACVSDQNLMDYMATNQIAIESCLTSNFQTGTIANLAEHPIQTFLANDILVCLNTDDPAVENTELQAEFDIARDIVKLSEPQIQQLKLNALAASFLSTNEKKALLESVK</sequence>
<dbReference type="PANTHER" id="PTHR11409">
    <property type="entry name" value="ADENOSINE DEAMINASE"/>
    <property type="match status" value="1"/>
</dbReference>
<dbReference type="InterPro" id="IPR032466">
    <property type="entry name" value="Metal_Hydrolase"/>
</dbReference>
<keyword evidence="4" id="KW-0479">Metal-binding</keyword>
<proteinExistence type="inferred from homology"/>
<protein>
    <recommendedName>
        <fullName evidence="3">adenosine deaminase</fullName>
        <ecNumber evidence="3">3.5.4.4</ecNumber>
    </recommendedName>
</protein>
<name>A0ABQ3IIY1_9GAMM</name>
<dbReference type="RefSeq" id="WP_189376853.1">
    <property type="nucleotide sequence ID" value="NZ_BNAH01000003.1"/>
</dbReference>